<proteinExistence type="predicted"/>
<evidence type="ECO:0000313" key="2">
    <source>
        <dbReference type="EMBL" id="EFA85636.1"/>
    </source>
</evidence>
<dbReference type="EMBL" id="ADBJ01000004">
    <property type="protein sequence ID" value="EFA85636.1"/>
    <property type="molecule type" value="Genomic_DNA"/>
</dbReference>
<protein>
    <submittedName>
        <fullName evidence="2">Uncharacterized protein</fullName>
    </submittedName>
</protein>
<feature type="compositionally biased region" description="Basic and acidic residues" evidence="1">
    <location>
        <begin position="112"/>
        <end position="129"/>
    </location>
</feature>
<reference evidence="2 3" key="1">
    <citation type="journal article" date="2011" name="Genome Res.">
        <title>Phylogeny-wide analysis of social amoeba genomes highlights ancient origins for complex intercellular communication.</title>
        <authorList>
            <person name="Heidel A.J."/>
            <person name="Lawal H.M."/>
            <person name="Felder M."/>
            <person name="Schilde C."/>
            <person name="Helps N.R."/>
            <person name="Tunggal B."/>
            <person name="Rivero F."/>
            <person name="John U."/>
            <person name="Schleicher M."/>
            <person name="Eichinger L."/>
            <person name="Platzer M."/>
            <person name="Noegel A.A."/>
            <person name="Schaap P."/>
            <person name="Gloeckner G."/>
        </authorList>
    </citation>
    <scope>NUCLEOTIDE SEQUENCE [LARGE SCALE GENOMIC DNA]</scope>
    <source>
        <strain evidence="3">ATCC 26659 / Pp 5 / PN500</strain>
    </source>
</reference>
<name>D3AYU6_HETP5</name>
<comment type="caution">
    <text evidence="2">The sequence shown here is derived from an EMBL/GenBank/DDBJ whole genome shotgun (WGS) entry which is preliminary data.</text>
</comment>
<accession>D3AYU6</accession>
<dbReference type="Proteomes" id="UP000001396">
    <property type="component" value="Unassembled WGS sequence"/>
</dbReference>
<keyword evidence="3" id="KW-1185">Reference proteome</keyword>
<feature type="region of interest" description="Disordered" evidence="1">
    <location>
        <begin position="110"/>
        <end position="139"/>
    </location>
</feature>
<dbReference type="AlphaFoldDB" id="D3AYU6"/>
<evidence type="ECO:0000313" key="3">
    <source>
        <dbReference type="Proteomes" id="UP000001396"/>
    </source>
</evidence>
<dbReference type="RefSeq" id="XP_020437743.1">
    <property type="nucleotide sequence ID" value="XM_020571885.1"/>
</dbReference>
<dbReference type="InParanoid" id="D3AYU6"/>
<gene>
    <name evidence="2" type="ORF">PPL_00865</name>
</gene>
<sequence>MVNFNYFIIPRVWKNLFALFNLTDESYYAFINAEWPPTLDSSRQSIFDSKEGLYSLRSILSELIKDIPFVNQKITLSQEFIIALQFCEQEQFVNFQHFIECSSNTLKQSTTIEKEDGKEDGKGDGKEVNDNEIDPMLVDSNTTTKSTKTIWYEQTYFPLEYEEGERNLKELCEHLGIGNGKEQRLKPREIAKRLLEFNRQLIKKIEDVIDIYRLEVVERRQCARKLLSKSNEKVEPTRLTKVLQLYNPETFKLMKYNYDDNGESNAFEQMKNHYSDSPQFDWSTVNNSVFTIPHRVCQALEEFMSHLYDLTGDQLVNIDLEKYGVYAGGDLVTKALAYSQSNIFDVARAASVELTLELFVVNQFSLVDAQSRVSQLVDDLVALSNGNGRKYSVFDSEQSIILRSQNGYGKADQLVPIVIHKNVYRSLYELILLTELDSKAVYFSGANVFLSYRTVRAIKLGINTYTFSMFTSDYYQVELYEKLGYQACQFPQKYKKRPPRVNHIDRLEMTRVARRSREIIAAFASSTFLTNEVKVIPYDNDKIVLYFAGRNSAGLKASDLPAFKDFQWRVDRQQPFDYQYLDQTCHACNKEISMIHLQTIATTTPSTSTSFICNRCNWLQQNYEAKFASVDTKSSNVVLLDVNESSELGFLPVLFKTQTRIIIATKYPYLMKKQLANVINSLQQQLQKLPAIVIYYLDPEVVNRTNKFISWVYNTYRKIDVFLYNLSPLDYLEYCLSEEKERVTREMHTEQYALNITIVNGESTPTKTGNTMKQLSAKISKFDFLTLQTLALMEPTQIIDQIAREVKERSDRSITEMNCVIIFSNLCSSKSRLSFPEDQANNLRDLIHSMAIQLQEQQIYLYNLESTSTSTSTTNATTTSTEKTESSSVSSHRILKIIYSKLTNTPLSISRLHIK</sequence>
<evidence type="ECO:0000256" key="1">
    <source>
        <dbReference type="SAM" id="MobiDB-lite"/>
    </source>
</evidence>
<dbReference type="GeneID" id="31356396"/>
<organism evidence="2 3">
    <name type="scientific">Heterostelium pallidum (strain ATCC 26659 / Pp 5 / PN500)</name>
    <name type="common">Cellular slime mold</name>
    <name type="synonym">Polysphondylium pallidum</name>
    <dbReference type="NCBI Taxonomy" id="670386"/>
    <lineage>
        <taxon>Eukaryota</taxon>
        <taxon>Amoebozoa</taxon>
        <taxon>Evosea</taxon>
        <taxon>Eumycetozoa</taxon>
        <taxon>Dictyostelia</taxon>
        <taxon>Acytosteliales</taxon>
        <taxon>Acytosteliaceae</taxon>
        <taxon>Heterostelium</taxon>
    </lineage>
</organism>